<reference evidence="1" key="1">
    <citation type="submission" date="2023-06" db="EMBL/GenBank/DDBJ databases">
        <title>Genomic analysis of the entomopathogenic nematode Steinernema hermaphroditum.</title>
        <authorList>
            <person name="Schwarz E.M."/>
            <person name="Heppert J.K."/>
            <person name="Baniya A."/>
            <person name="Schwartz H.T."/>
            <person name="Tan C.-H."/>
            <person name="Antoshechkin I."/>
            <person name="Sternberg P.W."/>
            <person name="Goodrich-Blair H."/>
            <person name="Dillman A.R."/>
        </authorList>
    </citation>
    <scope>NUCLEOTIDE SEQUENCE</scope>
    <source>
        <strain evidence="1">PS9179</strain>
        <tissue evidence="1">Whole animal</tissue>
    </source>
</reference>
<gene>
    <name evidence="1" type="ORF">QR680_011187</name>
</gene>
<comment type="caution">
    <text evidence="1">The sequence shown here is derived from an EMBL/GenBank/DDBJ whole genome shotgun (WGS) entry which is preliminary data.</text>
</comment>
<accession>A0AA39MD20</accession>
<dbReference type="AlphaFoldDB" id="A0AA39MD20"/>
<dbReference type="EMBL" id="JAUCMV010000001">
    <property type="protein sequence ID" value="KAK0429095.1"/>
    <property type="molecule type" value="Genomic_DNA"/>
</dbReference>
<name>A0AA39MD20_9BILA</name>
<keyword evidence="2" id="KW-1185">Reference proteome</keyword>
<proteinExistence type="predicted"/>
<dbReference type="Proteomes" id="UP001175271">
    <property type="component" value="Unassembled WGS sequence"/>
</dbReference>
<protein>
    <submittedName>
        <fullName evidence="1">Uncharacterized protein</fullName>
    </submittedName>
</protein>
<sequence>MDLTIENVTRNDGAPVTPSDVFQLLLDEHNSFGKFVLYEHTGITVKHVKNFVKSWIARVHPFRFTSGSIRSDMWSANDLLQLREELLNLAPPVQYARDDSPSRRHRIARRMVYKNGEVLMHWDGSSKLTASYGFAVTIGAIVVPQVDKLTGLASYSVDVLFEDVKSLIVLPNGMMKIMNVRGLVIIDHRLIHLAHRLEKN</sequence>
<evidence type="ECO:0000313" key="2">
    <source>
        <dbReference type="Proteomes" id="UP001175271"/>
    </source>
</evidence>
<organism evidence="1 2">
    <name type="scientific">Steinernema hermaphroditum</name>
    <dbReference type="NCBI Taxonomy" id="289476"/>
    <lineage>
        <taxon>Eukaryota</taxon>
        <taxon>Metazoa</taxon>
        <taxon>Ecdysozoa</taxon>
        <taxon>Nematoda</taxon>
        <taxon>Chromadorea</taxon>
        <taxon>Rhabditida</taxon>
        <taxon>Tylenchina</taxon>
        <taxon>Panagrolaimomorpha</taxon>
        <taxon>Strongyloidoidea</taxon>
        <taxon>Steinernematidae</taxon>
        <taxon>Steinernema</taxon>
    </lineage>
</organism>
<evidence type="ECO:0000313" key="1">
    <source>
        <dbReference type="EMBL" id="KAK0429095.1"/>
    </source>
</evidence>